<evidence type="ECO:0000256" key="2">
    <source>
        <dbReference type="ARBA" id="ARBA00023315"/>
    </source>
</evidence>
<proteinExistence type="predicted"/>
<dbReference type="CDD" id="cd04301">
    <property type="entry name" value="NAT_SF"/>
    <property type="match status" value="1"/>
</dbReference>
<dbReference type="SUPFAM" id="SSF55729">
    <property type="entry name" value="Acyl-CoA N-acyltransferases (Nat)"/>
    <property type="match status" value="1"/>
</dbReference>
<organism evidence="4">
    <name type="scientific">Enterococcus faecium</name>
    <name type="common">Streptococcus faecium</name>
    <dbReference type="NCBI Taxonomy" id="1352"/>
    <lineage>
        <taxon>Bacteria</taxon>
        <taxon>Bacillati</taxon>
        <taxon>Bacillota</taxon>
        <taxon>Bacilli</taxon>
        <taxon>Lactobacillales</taxon>
        <taxon>Enterococcaceae</taxon>
        <taxon>Enterococcus</taxon>
    </lineage>
</organism>
<keyword evidence="1 4" id="KW-0808">Transferase</keyword>
<dbReference type="PANTHER" id="PTHR43626:SF4">
    <property type="entry name" value="GCN5-RELATED N-ACETYLTRANSFERASE 2, CHLOROPLASTIC"/>
    <property type="match status" value="1"/>
</dbReference>
<dbReference type="PANTHER" id="PTHR43626">
    <property type="entry name" value="ACYL-COA N-ACYLTRANSFERASE"/>
    <property type="match status" value="1"/>
</dbReference>
<dbReference type="RefSeq" id="WP_223924217.1">
    <property type="nucleotide sequence ID" value="NZ_AP024831.1"/>
</dbReference>
<dbReference type="Pfam" id="PF00583">
    <property type="entry name" value="Acetyltransf_1"/>
    <property type="match status" value="1"/>
</dbReference>
<dbReference type="AlphaFoldDB" id="A0A679C2Q3"/>
<dbReference type="Gene3D" id="3.40.630.30">
    <property type="match status" value="1"/>
</dbReference>
<dbReference type="GO" id="GO:0005737">
    <property type="term" value="C:cytoplasm"/>
    <property type="evidence" value="ECO:0007669"/>
    <property type="project" value="TreeGrafter"/>
</dbReference>
<keyword evidence="2" id="KW-0012">Acyltransferase</keyword>
<dbReference type="PROSITE" id="PS51186">
    <property type="entry name" value="GNAT"/>
    <property type="match status" value="1"/>
</dbReference>
<feature type="domain" description="N-acetyltransferase" evidence="3">
    <location>
        <begin position="3"/>
        <end position="134"/>
    </location>
</feature>
<name>A0A679C2Q3_ENTFC</name>
<dbReference type="EMBL" id="LC467712">
    <property type="protein sequence ID" value="BBI93357.1"/>
    <property type="molecule type" value="Genomic_DNA"/>
</dbReference>
<accession>A0A679C2Q3</accession>
<evidence type="ECO:0000259" key="3">
    <source>
        <dbReference type="PROSITE" id="PS51186"/>
    </source>
</evidence>
<dbReference type="InterPro" id="IPR016181">
    <property type="entry name" value="Acyl_CoA_acyltransferase"/>
</dbReference>
<dbReference type="GO" id="GO:0008080">
    <property type="term" value="F:N-acetyltransferase activity"/>
    <property type="evidence" value="ECO:0007669"/>
    <property type="project" value="InterPro"/>
</dbReference>
<sequence length="134" mass="15406">MNIEYKKTKVFTAAELQGLFLSVKWESGNYPEKLVRAMQNSSHVISAWDGNKLVGLVRALDDGETVAFLHYLLVDPAYQGLHIGDNLMKQIMSCFEGLLYVKVMPSDPKTIPFYERYGFQQYDNYSAMVRKHFV</sequence>
<dbReference type="InterPro" id="IPR000182">
    <property type="entry name" value="GNAT_dom"/>
</dbReference>
<protein>
    <submittedName>
        <fullName evidence="4">NH2-acetyltransferase</fullName>
    </submittedName>
</protein>
<evidence type="ECO:0000256" key="1">
    <source>
        <dbReference type="ARBA" id="ARBA00022679"/>
    </source>
</evidence>
<reference evidence="4" key="1">
    <citation type="submission" date="2019-03" db="EMBL/GenBank/DDBJ databases">
        <title>Molecular characterization of the VanD-type vancomycin-resistant Enterococcus faecium clinical isolates from a patient after vancomycin therapy.</title>
        <authorList>
            <person name="Hashimoto Y."/>
            <person name="Hisatsune J."/>
            <person name="Nomura T."/>
            <person name="Hirakawa H."/>
            <person name="Kojima N."/>
            <person name="Ono Y."/>
            <person name="Hasegawa Y."/>
            <person name="Tanimoto K."/>
            <person name="Sugai M."/>
            <person name="Tomita H."/>
        </authorList>
    </citation>
    <scope>NUCLEOTIDE SEQUENCE</scope>
    <source>
        <strain evidence="4">AA620</strain>
    </source>
</reference>
<evidence type="ECO:0000313" key="4">
    <source>
        <dbReference type="EMBL" id="BBI93357.1"/>
    </source>
</evidence>
<dbReference type="InterPro" id="IPR045039">
    <property type="entry name" value="NSI-like"/>
</dbReference>